<dbReference type="EMBL" id="MZGS01000026">
    <property type="protein sequence ID" value="PWB85588.1"/>
    <property type="molecule type" value="Genomic_DNA"/>
</dbReference>
<evidence type="ECO:0000313" key="4">
    <source>
        <dbReference type="Proteomes" id="UP000251717"/>
    </source>
</evidence>
<protein>
    <submittedName>
        <fullName evidence="3">Uncharacterized protein</fullName>
    </submittedName>
</protein>
<evidence type="ECO:0000313" key="3">
    <source>
        <dbReference type="EMBL" id="PWB85588.1"/>
    </source>
</evidence>
<name>A0A315XL13_9EURY</name>
<sequence length="334" mass="38284">MDPPRQFKSKNSAIYPKSNITIRLPKLYILPFDNAIIQTQIEVKILKKAFIMILIIILSVTSSINFVTAQNETEISIANTKDENIGRNSEKVECLESGCINISFEDGYRGYCINYGKHEAEIGDSFSPENTSYATNRNTGEDVGNCLKTFFVEYYDHAMKDEIVTQHTIWHFTDDFNGWRLDYDLIDNIRSASSTKEIPDFGAVKKINNTTEAVFDFKVLKSGETDNQNFFIYKIIYRNIIPEILKSNTTNDTMIEQMENSTSQNATPHHENITHEKESHNKAGETIPCTENEQKKNGIMNLSKHVTGRNHSIGIIMLMILLFIVAIKYIRYYD</sequence>
<feature type="compositionally biased region" description="Basic and acidic residues" evidence="1">
    <location>
        <begin position="268"/>
        <end position="283"/>
    </location>
</feature>
<keyword evidence="4" id="KW-1185">Reference proteome</keyword>
<keyword evidence="2" id="KW-0812">Transmembrane</keyword>
<evidence type="ECO:0000256" key="2">
    <source>
        <dbReference type="SAM" id="Phobius"/>
    </source>
</evidence>
<feature type="transmembrane region" description="Helical" evidence="2">
    <location>
        <begin position="49"/>
        <end position="67"/>
    </location>
</feature>
<organism evidence="3 4">
    <name type="scientific">Methanobrevibacter thaueri</name>
    <dbReference type="NCBI Taxonomy" id="190975"/>
    <lineage>
        <taxon>Archaea</taxon>
        <taxon>Methanobacteriati</taxon>
        <taxon>Methanobacteriota</taxon>
        <taxon>Methanomada group</taxon>
        <taxon>Methanobacteria</taxon>
        <taxon>Methanobacteriales</taxon>
        <taxon>Methanobacteriaceae</taxon>
        <taxon>Methanobrevibacter</taxon>
    </lineage>
</organism>
<proteinExistence type="predicted"/>
<reference evidence="3 4" key="1">
    <citation type="submission" date="2017-03" db="EMBL/GenBank/DDBJ databases">
        <title>Genome sequence of Methanobrevibacter thaueri.</title>
        <authorList>
            <person name="Poehlein A."/>
            <person name="Seedorf H."/>
            <person name="Daniel R."/>
        </authorList>
    </citation>
    <scope>NUCLEOTIDE SEQUENCE [LARGE SCALE GENOMIC DNA]</scope>
    <source>
        <strain evidence="3 4">DSM 11995</strain>
    </source>
</reference>
<evidence type="ECO:0000256" key="1">
    <source>
        <dbReference type="SAM" id="MobiDB-lite"/>
    </source>
</evidence>
<dbReference type="Proteomes" id="UP000251717">
    <property type="component" value="Unassembled WGS sequence"/>
</dbReference>
<comment type="caution">
    <text evidence="3">The sequence shown here is derived from an EMBL/GenBank/DDBJ whole genome shotgun (WGS) entry which is preliminary data.</text>
</comment>
<accession>A0A315XL13</accession>
<gene>
    <name evidence="3" type="ORF">MBBTH_16250</name>
</gene>
<feature type="transmembrane region" description="Helical" evidence="2">
    <location>
        <begin position="311"/>
        <end position="330"/>
    </location>
</feature>
<keyword evidence="2" id="KW-0472">Membrane</keyword>
<feature type="region of interest" description="Disordered" evidence="1">
    <location>
        <begin position="263"/>
        <end position="292"/>
    </location>
</feature>
<dbReference type="AlphaFoldDB" id="A0A315XL13"/>
<keyword evidence="2" id="KW-1133">Transmembrane helix</keyword>